<dbReference type="RefSeq" id="WP_003268767.1">
    <property type="nucleotide sequence ID" value="NZ_NCTK01000001.1"/>
</dbReference>
<dbReference type="EMBL" id="NCTK01000001">
    <property type="protein sequence ID" value="OYQ12342.1"/>
    <property type="molecule type" value="Genomic_DNA"/>
</dbReference>
<dbReference type="Proteomes" id="UP000216164">
    <property type="component" value="Unassembled WGS sequence"/>
</dbReference>
<evidence type="ECO:0000259" key="1">
    <source>
        <dbReference type="Pfam" id="PF07157"/>
    </source>
</evidence>
<dbReference type="InterPro" id="IPR009826">
    <property type="entry name" value="DNA_circ_N"/>
</dbReference>
<evidence type="ECO:0000313" key="3">
    <source>
        <dbReference type="Proteomes" id="UP000216164"/>
    </source>
</evidence>
<dbReference type="Pfam" id="PF07157">
    <property type="entry name" value="DNA_circ_N"/>
    <property type="match status" value="1"/>
</dbReference>
<sequence>MAWKDNLLPASFRGVAFEVIETEDVLQRAVVEHEYAYVDGADTEDLGEKARPLSIQAIFWGDDYEFRLRDFIKVLQEPGDGELVHPVFGTRQVQLISSRIRHTAEMPDAATLVLEFKESRVGQPFFNATITAAKTDAVTDSADNSWLSAINNFNLRLPTLRSVLPGVADALALANAFSSKLMQVRNIVSGYISSGLSVLDYPTAWMGDVRGLFQAIVDPFRTNALTRLTSVFGGSTTTTASGATVPVSSASAARTSAPSALSYTAAPARMTAWASAVAATSTAVTAAGAVPQIPTTMRLAAQAALTDATAVADAQIRLSSALALAEMAAAIFSAEIDDTPTLNPDEIDQVAADARTAIQVSIDDARAIYDVEHARYLTEPLKQIAFDLQAAARAVLMLRPPLMVRTAPVTGNLALIAFVLYGDYTRWYELARLNPQIRMPNFIRAGQAINAYAT</sequence>
<reference evidence="2 3" key="1">
    <citation type="submission" date="2017-04" db="EMBL/GenBank/DDBJ databases">
        <title>Genome Announcement: Closed genomes of Ralstonia solanacearum strains K60, UW551, and UW700.</title>
        <authorList>
            <person name="Hayes M."/>
            <person name="Macintyre A.M."/>
            <person name="Allen C."/>
        </authorList>
    </citation>
    <scope>NUCLEOTIDE SEQUENCE [LARGE SCALE GENOMIC DNA]</scope>
    <source>
        <strain evidence="2 3">UW25</strain>
    </source>
</reference>
<evidence type="ECO:0000313" key="2">
    <source>
        <dbReference type="EMBL" id="OYQ12342.1"/>
    </source>
</evidence>
<gene>
    <name evidence="2" type="ORF">B7R77_03100</name>
</gene>
<name>A0AAP7ZKL7_RALSL</name>
<protein>
    <submittedName>
        <fullName evidence="2">DNA circularization protein</fullName>
    </submittedName>
</protein>
<organism evidence="2 3">
    <name type="scientific">Ralstonia solanacearum K60</name>
    <dbReference type="NCBI Taxonomy" id="1091042"/>
    <lineage>
        <taxon>Bacteria</taxon>
        <taxon>Pseudomonadati</taxon>
        <taxon>Pseudomonadota</taxon>
        <taxon>Betaproteobacteria</taxon>
        <taxon>Burkholderiales</taxon>
        <taxon>Burkholderiaceae</taxon>
        <taxon>Ralstonia</taxon>
        <taxon>Ralstonia solanacearum species complex</taxon>
    </lineage>
</organism>
<proteinExistence type="predicted"/>
<accession>A0AAP7ZKL7</accession>
<dbReference type="AlphaFoldDB" id="A0AAP7ZKL7"/>
<feature type="domain" description="DNA circulation N-terminal" evidence="1">
    <location>
        <begin position="7"/>
        <end position="93"/>
    </location>
</feature>
<comment type="caution">
    <text evidence="2">The sequence shown here is derived from an EMBL/GenBank/DDBJ whole genome shotgun (WGS) entry which is preliminary data.</text>
</comment>